<dbReference type="GO" id="GO:0005975">
    <property type="term" value="P:carbohydrate metabolic process"/>
    <property type="evidence" value="ECO:0007669"/>
    <property type="project" value="InterPro"/>
</dbReference>
<keyword evidence="3 6" id="KW-0418">Kinase</keyword>
<dbReference type="PANTHER" id="PTHR43095">
    <property type="entry name" value="SUGAR KINASE"/>
    <property type="match status" value="1"/>
</dbReference>
<name>A0A4R3KDL7_9FIRM</name>
<dbReference type="Pfam" id="PF02782">
    <property type="entry name" value="FGGY_C"/>
    <property type="match status" value="1"/>
</dbReference>
<sequence length="500" mass="54997">MAYAGIDIGTSGCKMTIYNRKGEILSSSGRTYQETGDDGYRELDANMVWAYTKEVIREASGNSPEPVQCIAVASLGESIICLDENNTVLANSMLTGDKRGIDECSIIEKKFSKEEVMDITGLPLSEMYALPKFIWLQNNSAVFKNTRHIFFYEDYIGYLLTGKRMVSFSLAARSMAFDIRTKQWSQRLLTLAGLDRALFSAPVLSGTILGPVLPDIAEELGLPPGTLIAAGGHDQGCAGLGSGMTTFAEGEDGQGTCEVMQFILPKLTSSPYMIEKGIPCAPYVLPDIFLAQIELTTCGILMNWFKDNIFANIRDFCGTSGIDFFSYMDTLAAERHPGSIMLLPSFGSCGNPDICYDAVGTICGLTIHTQPIELYQAVKEGMAYQMFMAYETLSELNINPDVIRVTGGGAASDYTLQLRADIFNIPMEVINSTQAGTLGAAILAASAVQLNMKITDIVKDMVQVKKCFKPRSQYHRLYMERYDSYKQLYNDVGVKRYFAP</sequence>
<evidence type="ECO:0000256" key="3">
    <source>
        <dbReference type="ARBA" id="ARBA00022777"/>
    </source>
</evidence>
<dbReference type="PIRSF" id="PIRSF000538">
    <property type="entry name" value="GlpK"/>
    <property type="match status" value="1"/>
</dbReference>
<dbReference type="Proteomes" id="UP000295726">
    <property type="component" value="Unassembled WGS sequence"/>
</dbReference>
<dbReference type="InterPro" id="IPR018485">
    <property type="entry name" value="FGGY_C"/>
</dbReference>
<feature type="domain" description="Carbohydrate kinase FGGY N-terminal" evidence="4">
    <location>
        <begin position="3"/>
        <end position="241"/>
    </location>
</feature>
<evidence type="ECO:0000256" key="1">
    <source>
        <dbReference type="ARBA" id="ARBA00009156"/>
    </source>
</evidence>
<dbReference type="RefSeq" id="WP_165920859.1">
    <property type="nucleotide sequence ID" value="NZ_SLZZ01000004.1"/>
</dbReference>
<dbReference type="Pfam" id="PF00370">
    <property type="entry name" value="FGGY_N"/>
    <property type="match status" value="1"/>
</dbReference>
<evidence type="ECO:0000259" key="5">
    <source>
        <dbReference type="Pfam" id="PF02782"/>
    </source>
</evidence>
<dbReference type="AlphaFoldDB" id="A0A4R3KDL7"/>
<dbReference type="CDD" id="cd07773">
    <property type="entry name" value="ASKHA_NBD_FGGY_FK"/>
    <property type="match status" value="1"/>
</dbReference>
<dbReference type="InterPro" id="IPR018484">
    <property type="entry name" value="FGGY_N"/>
</dbReference>
<evidence type="ECO:0000259" key="4">
    <source>
        <dbReference type="Pfam" id="PF00370"/>
    </source>
</evidence>
<dbReference type="GO" id="GO:0016301">
    <property type="term" value="F:kinase activity"/>
    <property type="evidence" value="ECO:0007669"/>
    <property type="project" value="UniProtKB-KW"/>
</dbReference>
<evidence type="ECO:0000313" key="7">
    <source>
        <dbReference type="Proteomes" id="UP000295726"/>
    </source>
</evidence>
<proteinExistence type="inferred from homology"/>
<protein>
    <submittedName>
        <fullName evidence="6">Xylulokinase</fullName>
    </submittedName>
</protein>
<evidence type="ECO:0000256" key="2">
    <source>
        <dbReference type="ARBA" id="ARBA00022679"/>
    </source>
</evidence>
<dbReference type="InterPro" id="IPR000577">
    <property type="entry name" value="Carb_kinase_FGGY"/>
</dbReference>
<accession>A0A4R3KDL7</accession>
<dbReference type="PANTHER" id="PTHR43095:SF5">
    <property type="entry name" value="XYLULOSE KINASE"/>
    <property type="match status" value="1"/>
</dbReference>
<dbReference type="EMBL" id="SLZZ01000004">
    <property type="protein sequence ID" value="TCS81195.1"/>
    <property type="molecule type" value="Genomic_DNA"/>
</dbReference>
<dbReference type="Gene3D" id="3.30.420.40">
    <property type="match status" value="2"/>
</dbReference>
<comment type="caution">
    <text evidence="6">The sequence shown here is derived from an EMBL/GenBank/DDBJ whole genome shotgun (WGS) entry which is preliminary data.</text>
</comment>
<keyword evidence="2" id="KW-0808">Transferase</keyword>
<reference evidence="6 7" key="1">
    <citation type="submission" date="2019-03" db="EMBL/GenBank/DDBJ databases">
        <title>Genomic Encyclopedia of Type Strains, Phase IV (KMG-IV): sequencing the most valuable type-strain genomes for metagenomic binning, comparative biology and taxonomic classification.</title>
        <authorList>
            <person name="Goeker M."/>
        </authorList>
    </citation>
    <scope>NUCLEOTIDE SEQUENCE [LARGE SCALE GENOMIC DNA]</scope>
    <source>
        <strain evidence="6 7">DSM 29489</strain>
    </source>
</reference>
<gene>
    <name evidence="6" type="ORF">EDD59_104127</name>
</gene>
<feature type="domain" description="Carbohydrate kinase FGGY C-terminal" evidence="5">
    <location>
        <begin position="295"/>
        <end position="447"/>
    </location>
</feature>
<evidence type="ECO:0000313" key="6">
    <source>
        <dbReference type="EMBL" id="TCS81195.1"/>
    </source>
</evidence>
<keyword evidence="7" id="KW-1185">Reference proteome</keyword>
<dbReference type="InterPro" id="IPR043129">
    <property type="entry name" value="ATPase_NBD"/>
</dbReference>
<organism evidence="6 7">
    <name type="scientific">Muricomes intestini</name>
    <dbReference type="NCBI Taxonomy" id="1796634"/>
    <lineage>
        <taxon>Bacteria</taxon>
        <taxon>Bacillati</taxon>
        <taxon>Bacillota</taxon>
        <taxon>Clostridia</taxon>
        <taxon>Lachnospirales</taxon>
        <taxon>Lachnospiraceae</taxon>
        <taxon>Muricomes</taxon>
    </lineage>
</organism>
<dbReference type="SUPFAM" id="SSF53067">
    <property type="entry name" value="Actin-like ATPase domain"/>
    <property type="match status" value="2"/>
</dbReference>
<dbReference type="InterPro" id="IPR050406">
    <property type="entry name" value="FGGY_Carb_Kinase"/>
</dbReference>
<comment type="similarity">
    <text evidence="1">Belongs to the FGGY kinase family.</text>
</comment>